<comment type="caution">
    <text evidence="1">The sequence shown here is derived from an EMBL/GenBank/DDBJ whole genome shotgun (WGS) entry which is preliminary data.</text>
</comment>
<name>A0ABR8GK89_9CYAN</name>
<dbReference type="Proteomes" id="UP000660380">
    <property type="component" value="Unassembled WGS sequence"/>
</dbReference>
<reference evidence="1 2" key="1">
    <citation type="journal article" date="2020" name="ISME J.">
        <title>Comparative genomics reveals insights into cyanobacterial evolution and habitat adaptation.</title>
        <authorList>
            <person name="Chen M.Y."/>
            <person name="Teng W.K."/>
            <person name="Zhao L."/>
            <person name="Hu C.X."/>
            <person name="Zhou Y.K."/>
            <person name="Han B.P."/>
            <person name="Song L.R."/>
            <person name="Shu W.S."/>
        </authorList>
    </citation>
    <scope>NUCLEOTIDE SEQUENCE [LARGE SCALE GENOMIC DNA]</scope>
    <source>
        <strain evidence="1 2">FACHB-248</strain>
    </source>
</reference>
<evidence type="ECO:0000313" key="2">
    <source>
        <dbReference type="Proteomes" id="UP000660380"/>
    </source>
</evidence>
<gene>
    <name evidence="1" type="ORF">H6G81_03225</name>
</gene>
<sequence>MYRTPEQLAHLLSVPPSLQINADILKAVCKSCSVNLSDRGLLYHVRSNSHNKRTPPQPGPLAGGVLHELWVSYRT</sequence>
<dbReference type="RefSeq" id="WP_144238426.1">
    <property type="nucleotide sequence ID" value="NZ_JACJTA010000004.1"/>
</dbReference>
<dbReference type="EMBL" id="JACJTA010000004">
    <property type="protein sequence ID" value="MBD2603565.1"/>
    <property type="molecule type" value="Genomic_DNA"/>
</dbReference>
<keyword evidence="2" id="KW-1185">Reference proteome</keyword>
<evidence type="ECO:0000313" key="1">
    <source>
        <dbReference type="EMBL" id="MBD2603565.1"/>
    </source>
</evidence>
<proteinExistence type="predicted"/>
<organism evidence="1 2">
    <name type="scientific">Scytonema hofmannii FACHB-248</name>
    <dbReference type="NCBI Taxonomy" id="1842502"/>
    <lineage>
        <taxon>Bacteria</taxon>
        <taxon>Bacillati</taxon>
        <taxon>Cyanobacteriota</taxon>
        <taxon>Cyanophyceae</taxon>
        <taxon>Nostocales</taxon>
        <taxon>Scytonemataceae</taxon>
        <taxon>Scytonema</taxon>
    </lineage>
</organism>
<protein>
    <recommendedName>
        <fullName evidence="3">C2H2-type domain-containing protein</fullName>
    </recommendedName>
</protein>
<accession>A0ABR8GK89</accession>
<evidence type="ECO:0008006" key="3">
    <source>
        <dbReference type="Google" id="ProtNLM"/>
    </source>
</evidence>